<evidence type="ECO:0000259" key="1">
    <source>
        <dbReference type="SMART" id="SM00834"/>
    </source>
</evidence>
<keyword evidence="2" id="KW-0614">Plasmid</keyword>
<reference evidence="2 3" key="1">
    <citation type="submission" date="2017-08" db="EMBL/GenBank/DDBJ databases">
        <title>Identification and genetic characteristics of simultaneous BTEX- and naphthalene-degrading Paraburkholderia sp. BN5 isolated from petroleum-contaminated soil.</title>
        <authorList>
            <person name="Lee Y."/>
            <person name="Jeon C.O."/>
        </authorList>
    </citation>
    <scope>NUCLEOTIDE SEQUENCE [LARGE SCALE GENOMIC DNA]</scope>
    <source>
        <strain evidence="2 3">BN5</strain>
        <plasmid evidence="2 3">pBN1</plasmid>
    </source>
</reference>
<feature type="domain" description="Putative regulatory protein FmdB zinc ribbon" evidence="1">
    <location>
        <begin position="1"/>
        <end position="36"/>
    </location>
</feature>
<proteinExistence type="predicted"/>
<geneLocation type="plasmid" evidence="2 3">
    <name>pBN1</name>
</geneLocation>
<dbReference type="NCBIfam" id="TIGR02605">
    <property type="entry name" value="CxxC_CxxC_SSSS"/>
    <property type="match status" value="1"/>
</dbReference>
<dbReference type="AlphaFoldDB" id="A0A248VX24"/>
<dbReference type="RefSeq" id="WP_095423403.1">
    <property type="nucleotide sequence ID" value="NZ_CP022991.1"/>
</dbReference>
<evidence type="ECO:0000313" key="2">
    <source>
        <dbReference type="EMBL" id="ASW03584.1"/>
    </source>
</evidence>
<dbReference type="InterPro" id="IPR013429">
    <property type="entry name" value="Regulatory_FmdB_Zinc_ribbon"/>
</dbReference>
<keyword evidence="3" id="KW-1185">Reference proteome</keyword>
<accession>A0A248VX24</accession>
<dbReference type="Pfam" id="PF09723">
    <property type="entry name" value="Zn_ribbon_8"/>
    <property type="match status" value="1"/>
</dbReference>
<gene>
    <name evidence="2" type="ORF">CJU94_33985</name>
</gene>
<dbReference type="SMART" id="SM00834">
    <property type="entry name" value="CxxC_CXXC_SSSS"/>
    <property type="match status" value="1"/>
</dbReference>
<dbReference type="EMBL" id="CP022991">
    <property type="protein sequence ID" value="ASW03584.1"/>
    <property type="molecule type" value="Genomic_DNA"/>
</dbReference>
<protein>
    <recommendedName>
        <fullName evidence="1">Putative regulatory protein FmdB zinc ribbon domain-containing protein</fullName>
    </recommendedName>
</protein>
<organism evidence="2 3">
    <name type="scientific">Paraburkholderia aromaticivorans</name>
    <dbReference type="NCBI Taxonomy" id="2026199"/>
    <lineage>
        <taxon>Bacteria</taxon>
        <taxon>Pseudomonadati</taxon>
        <taxon>Pseudomonadota</taxon>
        <taxon>Betaproteobacteria</taxon>
        <taxon>Burkholderiales</taxon>
        <taxon>Burkholderiaceae</taxon>
        <taxon>Paraburkholderia</taxon>
    </lineage>
</organism>
<dbReference type="Proteomes" id="UP000215158">
    <property type="component" value="Plasmid pBN1"/>
</dbReference>
<sequence length="76" mass="8140">MPIYNFRCGQCGVFDQMRRVAMRDEPASCPTCGAASAREQNGLPVLLTRGDDTVMPGEGAYLGRHAGSCLCCVGRD</sequence>
<name>A0A248VX24_9BURK</name>
<evidence type="ECO:0000313" key="3">
    <source>
        <dbReference type="Proteomes" id="UP000215158"/>
    </source>
</evidence>
<dbReference type="OrthoDB" id="9813321at2"/>
<dbReference type="KEGG" id="parb:CJU94_33985"/>